<dbReference type="EMBL" id="ML213505">
    <property type="protein sequence ID" value="TFK55184.1"/>
    <property type="molecule type" value="Genomic_DNA"/>
</dbReference>
<organism evidence="2 3">
    <name type="scientific">Heliocybe sulcata</name>
    <dbReference type="NCBI Taxonomy" id="5364"/>
    <lineage>
        <taxon>Eukaryota</taxon>
        <taxon>Fungi</taxon>
        <taxon>Dikarya</taxon>
        <taxon>Basidiomycota</taxon>
        <taxon>Agaricomycotina</taxon>
        <taxon>Agaricomycetes</taxon>
        <taxon>Gloeophyllales</taxon>
        <taxon>Gloeophyllaceae</taxon>
        <taxon>Heliocybe</taxon>
    </lineage>
</organism>
<dbReference type="PANTHER" id="PTHR28254">
    <property type="entry name" value="CYTOCHROME B-C1 COMPLEX SUBUNIT 10"/>
    <property type="match status" value="1"/>
</dbReference>
<evidence type="ECO:0000313" key="3">
    <source>
        <dbReference type="Proteomes" id="UP000305948"/>
    </source>
</evidence>
<dbReference type="GO" id="GO:0006122">
    <property type="term" value="P:mitochondrial electron transport, ubiquinol to cytochrome c"/>
    <property type="evidence" value="ECO:0007669"/>
    <property type="project" value="InterPro"/>
</dbReference>
<keyword evidence="3" id="KW-1185">Reference proteome</keyword>
<gene>
    <name evidence="2" type="ORF">OE88DRAFT_1653915</name>
</gene>
<dbReference type="Pfam" id="PF09796">
    <property type="entry name" value="QCR10"/>
    <property type="match status" value="1"/>
</dbReference>
<evidence type="ECO:0000256" key="1">
    <source>
        <dbReference type="SAM" id="Phobius"/>
    </source>
</evidence>
<protein>
    <submittedName>
        <fullName evidence="2">Uncharacterized protein</fullName>
    </submittedName>
</protein>
<feature type="transmembrane region" description="Helical" evidence="1">
    <location>
        <begin position="29"/>
        <end position="49"/>
    </location>
</feature>
<keyword evidence="1" id="KW-0472">Membrane</keyword>
<dbReference type="AlphaFoldDB" id="A0A5C3NBY4"/>
<sequence>MANAQKLNLHQVPSYQRLGSYSLPRMARMWSTSGVIWGAGAGIAVLYLLSVTPIVKNRLLVKVPVLGRYYEDDTPASDKPF</sequence>
<accession>A0A5C3NBY4</accession>
<dbReference type="PANTHER" id="PTHR28254:SF1">
    <property type="entry name" value="CYTOCHROME B-C1 COMPLEX SUBUNIT 10, MITOCHONDRIAL"/>
    <property type="match status" value="1"/>
</dbReference>
<dbReference type="Proteomes" id="UP000305948">
    <property type="component" value="Unassembled WGS sequence"/>
</dbReference>
<keyword evidence="1" id="KW-1133">Transmembrane helix</keyword>
<dbReference type="OrthoDB" id="2391627at2759"/>
<dbReference type="GO" id="GO:0005739">
    <property type="term" value="C:mitochondrion"/>
    <property type="evidence" value="ECO:0007669"/>
    <property type="project" value="GOC"/>
</dbReference>
<evidence type="ECO:0000313" key="2">
    <source>
        <dbReference type="EMBL" id="TFK55184.1"/>
    </source>
</evidence>
<proteinExistence type="predicted"/>
<keyword evidence="1" id="KW-0812">Transmembrane</keyword>
<name>A0A5C3NBY4_9AGAM</name>
<reference evidence="2 3" key="1">
    <citation type="journal article" date="2019" name="Nat. Ecol. Evol.">
        <title>Megaphylogeny resolves global patterns of mushroom evolution.</title>
        <authorList>
            <person name="Varga T."/>
            <person name="Krizsan K."/>
            <person name="Foldi C."/>
            <person name="Dima B."/>
            <person name="Sanchez-Garcia M."/>
            <person name="Sanchez-Ramirez S."/>
            <person name="Szollosi G.J."/>
            <person name="Szarkandi J.G."/>
            <person name="Papp V."/>
            <person name="Albert L."/>
            <person name="Andreopoulos W."/>
            <person name="Angelini C."/>
            <person name="Antonin V."/>
            <person name="Barry K.W."/>
            <person name="Bougher N.L."/>
            <person name="Buchanan P."/>
            <person name="Buyck B."/>
            <person name="Bense V."/>
            <person name="Catcheside P."/>
            <person name="Chovatia M."/>
            <person name="Cooper J."/>
            <person name="Damon W."/>
            <person name="Desjardin D."/>
            <person name="Finy P."/>
            <person name="Geml J."/>
            <person name="Haridas S."/>
            <person name="Hughes K."/>
            <person name="Justo A."/>
            <person name="Karasinski D."/>
            <person name="Kautmanova I."/>
            <person name="Kiss B."/>
            <person name="Kocsube S."/>
            <person name="Kotiranta H."/>
            <person name="LaButti K.M."/>
            <person name="Lechner B.E."/>
            <person name="Liimatainen K."/>
            <person name="Lipzen A."/>
            <person name="Lukacs Z."/>
            <person name="Mihaltcheva S."/>
            <person name="Morgado L.N."/>
            <person name="Niskanen T."/>
            <person name="Noordeloos M.E."/>
            <person name="Ohm R.A."/>
            <person name="Ortiz-Santana B."/>
            <person name="Ovrebo C."/>
            <person name="Racz N."/>
            <person name="Riley R."/>
            <person name="Savchenko A."/>
            <person name="Shiryaev A."/>
            <person name="Soop K."/>
            <person name="Spirin V."/>
            <person name="Szebenyi C."/>
            <person name="Tomsovsky M."/>
            <person name="Tulloss R.E."/>
            <person name="Uehling J."/>
            <person name="Grigoriev I.V."/>
            <person name="Vagvolgyi C."/>
            <person name="Papp T."/>
            <person name="Martin F.M."/>
            <person name="Miettinen O."/>
            <person name="Hibbett D.S."/>
            <person name="Nagy L.G."/>
        </authorList>
    </citation>
    <scope>NUCLEOTIDE SEQUENCE [LARGE SCALE GENOMIC DNA]</scope>
    <source>
        <strain evidence="2 3">OMC1185</strain>
    </source>
</reference>
<dbReference type="STRING" id="5364.A0A5C3NBY4"/>
<dbReference type="InterPro" id="IPR019182">
    <property type="entry name" value="Cytochrome_b-c1_su10_fun"/>
</dbReference>